<feature type="transmembrane region" description="Helical" evidence="1">
    <location>
        <begin position="12"/>
        <end position="38"/>
    </location>
</feature>
<dbReference type="GO" id="GO:0030276">
    <property type="term" value="F:clathrin binding"/>
    <property type="evidence" value="ECO:0007669"/>
    <property type="project" value="TreeGrafter"/>
</dbReference>
<organism evidence="3 4">
    <name type="scientific">Leptotrombidium deliense</name>
    <dbReference type="NCBI Taxonomy" id="299467"/>
    <lineage>
        <taxon>Eukaryota</taxon>
        <taxon>Metazoa</taxon>
        <taxon>Ecdysozoa</taxon>
        <taxon>Arthropoda</taxon>
        <taxon>Chelicerata</taxon>
        <taxon>Arachnida</taxon>
        <taxon>Acari</taxon>
        <taxon>Acariformes</taxon>
        <taxon>Trombidiformes</taxon>
        <taxon>Prostigmata</taxon>
        <taxon>Anystina</taxon>
        <taxon>Parasitengona</taxon>
        <taxon>Trombiculoidea</taxon>
        <taxon>Trombiculidae</taxon>
        <taxon>Leptotrombidium</taxon>
    </lineage>
</organism>
<dbReference type="VEuPathDB" id="VectorBase:LDEU011066"/>
<gene>
    <name evidence="3" type="ORF">B4U80_09475</name>
</gene>
<keyword evidence="1" id="KW-0472">Membrane</keyword>
<keyword evidence="1" id="KW-1133">Transmembrane helix</keyword>
<dbReference type="InterPro" id="IPR035892">
    <property type="entry name" value="C2_domain_sf"/>
</dbReference>
<evidence type="ECO:0000259" key="2">
    <source>
        <dbReference type="PROSITE" id="PS50004"/>
    </source>
</evidence>
<keyword evidence="4" id="KW-1185">Reference proteome</keyword>
<reference evidence="3 4" key="1">
    <citation type="journal article" date="2018" name="Gigascience">
        <title>Genomes of trombidid mites reveal novel predicted allergens and laterally-transferred genes associated with secondary metabolism.</title>
        <authorList>
            <person name="Dong X."/>
            <person name="Chaisiri K."/>
            <person name="Xia D."/>
            <person name="Armstrong S.D."/>
            <person name="Fang Y."/>
            <person name="Donnelly M.J."/>
            <person name="Kadowaki T."/>
            <person name="McGarry J.W."/>
            <person name="Darby A.C."/>
            <person name="Makepeace B.L."/>
        </authorList>
    </citation>
    <scope>NUCLEOTIDE SEQUENCE [LARGE SCALE GENOMIC DNA]</scope>
    <source>
        <strain evidence="3">UoL-UT</strain>
    </source>
</reference>
<dbReference type="EMBL" id="NCKV01014338">
    <property type="protein sequence ID" value="RWS20974.1"/>
    <property type="molecule type" value="Genomic_DNA"/>
</dbReference>
<dbReference type="GO" id="GO:0005509">
    <property type="term" value="F:calcium ion binding"/>
    <property type="evidence" value="ECO:0007669"/>
    <property type="project" value="TreeGrafter"/>
</dbReference>
<feature type="non-terminal residue" evidence="3">
    <location>
        <position position="270"/>
    </location>
</feature>
<dbReference type="PROSITE" id="PS50004">
    <property type="entry name" value="C2"/>
    <property type="match status" value="1"/>
</dbReference>
<dbReference type="PANTHER" id="PTHR10024">
    <property type="entry name" value="SYNAPTOTAGMIN"/>
    <property type="match status" value="1"/>
</dbReference>
<evidence type="ECO:0000313" key="4">
    <source>
        <dbReference type="Proteomes" id="UP000288716"/>
    </source>
</evidence>
<protein>
    <submittedName>
        <fullName evidence="3">Synaptotagmin-2-like protein</fullName>
    </submittedName>
</protein>
<evidence type="ECO:0000313" key="3">
    <source>
        <dbReference type="EMBL" id="RWS20974.1"/>
    </source>
</evidence>
<dbReference type="PANTHER" id="PTHR10024:SF374">
    <property type="entry name" value="C2 DOMAIN-CONTAINING PROTEIN"/>
    <property type="match status" value="1"/>
</dbReference>
<dbReference type="AlphaFoldDB" id="A0A443S0E9"/>
<name>A0A443S0E9_9ACAR</name>
<sequence length="270" mass="30541">MVFYLTEAEKIYIIIFATSLFLLTVVITVCVVSPICLLNKLFMKLCSKVDESSKNKVTKQQIITPESKHFQLKVVPLYGSQATNNNEYQSNLERLWRLIDESSVRLQIRVDDVSDLILREYGCEPTVYVIIALSTVGGIRNRRKSSVIAKAAISFRTLTAKRGLNAVFNETFVTSDLPKSILKEGRLKIKLMDEERYANDYCCGELSLPLKKFLKSEENCDTTETHTFIAPKECKGELTYGICYLPTSRRVTFNVVKANLMGHSPGNNNS</sequence>
<dbReference type="OrthoDB" id="67700at2759"/>
<dbReference type="GO" id="GO:0001786">
    <property type="term" value="F:phosphatidylserine binding"/>
    <property type="evidence" value="ECO:0007669"/>
    <property type="project" value="TreeGrafter"/>
</dbReference>
<dbReference type="Pfam" id="PF00168">
    <property type="entry name" value="C2"/>
    <property type="match status" value="1"/>
</dbReference>
<comment type="caution">
    <text evidence="3">The sequence shown here is derived from an EMBL/GenBank/DDBJ whole genome shotgun (WGS) entry which is preliminary data.</text>
</comment>
<feature type="domain" description="C2" evidence="2">
    <location>
        <begin position="84"/>
        <end position="223"/>
    </location>
</feature>
<evidence type="ECO:0000256" key="1">
    <source>
        <dbReference type="SAM" id="Phobius"/>
    </source>
</evidence>
<dbReference type="Proteomes" id="UP000288716">
    <property type="component" value="Unassembled WGS sequence"/>
</dbReference>
<dbReference type="SUPFAM" id="SSF49562">
    <property type="entry name" value="C2 domain (Calcium/lipid-binding domain, CaLB)"/>
    <property type="match status" value="1"/>
</dbReference>
<dbReference type="GO" id="GO:0005886">
    <property type="term" value="C:plasma membrane"/>
    <property type="evidence" value="ECO:0007669"/>
    <property type="project" value="TreeGrafter"/>
</dbReference>
<dbReference type="GO" id="GO:0005544">
    <property type="term" value="F:calcium-dependent phospholipid binding"/>
    <property type="evidence" value="ECO:0007669"/>
    <property type="project" value="TreeGrafter"/>
</dbReference>
<keyword evidence="1" id="KW-0812">Transmembrane</keyword>
<dbReference type="GO" id="GO:0000149">
    <property type="term" value="F:SNARE binding"/>
    <property type="evidence" value="ECO:0007669"/>
    <property type="project" value="TreeGrafter"/>
</dbReference>
<dbReference type="InterPro" id="IPR000008">
    <property type="entry name" value="C2_dom"/>
</dbReference>
<dbReference type="GO" id="GO:0017156">
    <property type="term" value="P:calcium-ion regulated exocytosis"/>
    <property type="evidence" value="ECO:0007669"/>
    <property type="project" value="TreeGrafter"/>
</dbReference>
<accession>A0A443S0E9</accession>
<dbReference type="Gene3D" id="2.60.40.150">
    <property type="entry name" value="C2 domain"/>
    <property type="match status" value="1"/>
</dbReference>
<proteinExistence type="predicted"/>
<dbReference type="STRING" id="299467.A0A443S0E9"/>
<dbReference type="GO" id="GO:0070382">
    <property type="term" value="C:exocytic vesicle"/>
    <property type="evidence" value="ECO:0007669"/>
    <property type="project" value="TreeGrafter"/>
</dbReference>